<dbReference type="PANTHER" id="PTHR18964:SF149">
    <property type="entry name" value="BIFUNCTIONAL UDP-N-ACETYLGLUCOSAMINE 2-EPIMERASE_N-ACETYLMANNOSAMINE KINASE"/>
    <property type="match status" value="1"/>
</dbReference>
<evidence type="ECO:0008006" key="4">
    <source>
        <dbReference type="Google" id="ProtNLM"/>
    </source>
</evidence>
<name>A0A0J9BVD6_9FIRM</name>
<dbReference type="RefSeq" id="WP_048930405.1">
    <property type="nucleotide sequence ID" value="NZ_KQ235880.1"/>
</dbReference>
<gene>
    <name evidence="2" type="ORF">HMPREF9470_03600</name>
</gene>
<dbReference type="Proteomes" id="UP000037392">
    <property type="component" value="Unassembled WGS sequence"/>
</dbReference>
<dbReference type="InterPro" id="IPR043129">
    <property type="entry name" value="ATPase_NBD"/>
</dbReference>
<dbReference type="GeneID" id="93162504"/>
<proteinExistence type="inferred from homology"/>
<organism evidence="2 3">
    <name type="scientific">[Clostridium] citroniae WAL-19142</name>
    <dbReference type="NCBI Taxonomy" id="742734"/>
    <lineage>
        <taxon>Bacteria</taxon>
        <taxon>Bacillati</taxon>
        <taxon>Bacillota</taxon>
        <taxon>Clostridia</taxon>
        <taxon>Lachnospirales</taxon>
        <taxon>Lachnospiraceae</taxon>
        <taxon>Enterocloster</taxon>
    </lineage>
</organism>
<sequence>MSKLIGVEIGGTKQQIAVGTADGTILDVRQVKLGEKTNAADILAWIRENICRIMNECEVGGIGVGFGGPLESCSGRVLCSLQVPGWKDFRLKDWFEEHFNVRSVIVNDTVLGGIGELILGNGAGSSRFFYTNIGTGIGGGLYIDRRYYDGSGYGACYLGNTWVPDWRGAVMGECSVPGAGTRLELICSGKSIEERLNIPGYVPAGSVLAKKGGRITCQDLAEGAGRNDRFCREELERTASTFSIGLANVLAIAAPDRIAIGGGVAKMGEPLFSRIRNYTDEYSFVADRGHYEIVESSLMDHAVLAGGLLVAGRPQLAGWKGEKE</sequence>
<evidence type="ECO:0000313" key="3">
    <source>
        <dbReference type="Proteomes" id="UP000037392"/>
    </source>
</evidence>
<comment type="caution">
    <text evidence="2">The sequence shown here is derived from an EMBL/GenBank/DDBJ whole genome shotgun (WGS) entry which is preliminary data.</text>
</comment>
<reference evidence="2 3" key="1">
    <citation type="submission" date="2011-04" db="EMBL/GenBank/DDBJ databases">
        <title>The Genome Sequence of Clostridium citroniae WAL-19142.</title>
        <authorList>
            <consortium name="The Broad Institute Genome Sequencing Platform"/>
            <person name="Earl A."/>
            <person name="Ward D."/>
            <person name="Feldgarden M."/>
            <person name="Gevers D."/>
            <person name="Warren Y.A."/>
            <person name="Tyrrell K.L."/>
            <person name="Citron D.M."/>
            <person name="Goldstein E.J."/>
            <person name="Daigneault M."/>
            <person name="Allen-Vercoe E."/>
            <person name="Young S.K."/>
            <person name="Zeng Q."/>
            <person name="Gargeya S."/>
            <person name="Fitzgerald M."/>
            <person name="Haas B."/>
            <person name="Abouelleil A."/>
            <person name="Alvarado L."/>
            <person name="Arachchi H.M."/>
            <person name="Berlin A."/>
            <person name="Brown A."/>
            <person name="Chapman S.B."/>
            <person name="Chen Z."/>
            <person name="Dunbar C."/>
            <person name="Freedman E."/>
            <person name="Gearin G."/>
            <person name="Gellesch M."/>
            <person name="Goldberg J."/>
            <person name="Griggs A."/>
            <person name="Gujja S."/>
            <person name="Heilman E.R."/>
            <person name="Heiman D."/>
            <person name="Howarth C."/>
            <person name="Larson L."/>
            <person name="Lui A."/>
            <person name="MacDonald P.J."/>
            <person name="Mehta T."/>
            <person name="Montmayeur A."/>
            <person name="Murphy C."/>
            <person name="Neiman D."/>
            <person name="Pearson M."/>
            <person name="Priest M."/>
            <person name="Roberts A."/>
            <person name="Saif S."/>
            <person name="Shea T."/>
            <person name="Shenoy N."/>
            <person name="Sisk P."/>
            <person name="Stolte C."/>
            <person name="Sykes S."/>
            <person name="White J."/>
            <person name="Yandava C."/>
            <person name="Wortman J."/>
            <person name="Nusbaum C."/>
            <person name="Birren B."/>
        </authorList>
    </citation>
    <scope>NUCLEOTIDE SEQUENCE [LARGE SCALE GENOMIC DNA]</scope>
    <source>
        <strain evidence="2 3">WAL-19142</strain>
    </source>
</reference>
<dbReference type="InterPro" id="IPR000600">
    <property type="entry name" value="ROK"/>
</dbReference>
<dbReference type="EMBL" id="ADLK01000028">
    <property type="protein sequence ID" value="KMW16947.1"/>
    <property type="molecule type" value="Genomic_DNA"/>
</dbReference>
<dbReference type="PATRIC" id="fig|742734.4.peg.3864"/>
<comment type="similarity">
    <text evidence="1">Belongs to the ROK (NagC/XylR) family.</text>
</comment>
<protein>
    <recommendedName>
        <fullName evidence="4">ROK family protein</fullName>
    </recommendedName>
</protein>
<dbReference type="Pfam" id="PF00480">
    <property type="entry name" value="ROK"/>
    <property type="match status" value="1"/>
</dbReference>
<dbReference type="SUPFAM" id="SSF53067">
    <property type="entry name" value="Actin-like ATPase domain"/>
    <property type="match status" value="1"/>
</dbReference>
<accession>A0A0J9BVD6</accession>
<dbReference type="Gene3D" id="3.30.420.40">
    <property type="match status" value="2"/>
</dbReference>
<evidence type="ECO:0000313" key="2">
    <source>
        <dbReference type="EMBL" id="KMW16947.1"/>
    </source>
</evidence>
<dbReference type="PANTHER" id="PTHR18964">
    <property type="entry name" value="ROK (REPRESSOR, ORF, KINASE) FAMILY"/>
    <property type="match status" value="1"/>
</dbReference>
<dbReference type="AlphaFoldDB" id="A0A0J9BVD6"/>
<dbReference type="CDD" id="cd23763">
    <property type="entry name" value="ASKHA_ATPase_ROK"/>
    <property type="match status" value="1"/>
</dbReference>
<dbReference type="OrthoDB" id="9810372at2"/>
<evidence type="ECO:0000256" key="1">
    <source>
        <dbReference type="ARBA" id="ARBA00006479"/>
    </source>
</evidence>